<reference evidence="2 3" key="1">
    <citation type="submission" date="2020-01" db="EMBL/GenBank/DDBJ databases">
        <title>Genome analysis.</title>
        <authorList>
            <person name="Wu S."/>
            <person name="Wang G."/>
        </authorList>
    </citation>
    <scope>NUCLEOTIDE SEQUENCE [LARGE SCALE GENOMIC DNA]</scope>
    <source>
        <strain evidence="2 3">SYL130</strain>
    </source>
</reference>
<dbReference type="NCBIfam" id="TIGR00010">
    <property type="entry name" value="YchF/TatD family DNA exonuclease"/>
    <property type="match status" value="1"/>
</dbReference>
<comment type="caution">
    <text evidence="2">The sequence shown here is derived from an EMBL/GenBank/DDBJ whole genome shotgun (WGS) entry which is preliminary data.</text>
</comment>
<proteinExistence type="predicted"/>
<gene>
    <name evidence="2" type="ORF">GWC95_03585</name>
</gene>
<dbReference type="Proteomes" id="UP000753802">
    <property type="component" value="Unassembled WGS sequence"/>
</dbReference>
<name>A0ABW9ZPH4_9BACT</name>
<dbReference type="PANTHER" id="PTHR46124:SF4">
    <property type="entry name" value="HYDROLASE TATD"/>
    <property type="match status" value="1"/>
</dbReference>
<sequence>MNLIDTHCHLYSEEFRDDIEQVIARAQDYGVRKFYLPSIDSGSIADMFFLEAKYPGVCIPMMGLHPCYVKENYKTELAVVEEWLVKRKFPAIGEIGLDKYWDTTFLSQQTEAFTTQMQWALDYNLPIVIHTRNAMQETIDLVRPFAARGLRGIFHCFSGNAADAKQITGMGFLLGIGGVITYKNGGLAEALSDTGLEHLVLETDAPYLSPVPFRGKRNESAYLEYIAKKLAEVKNTTLEEVAAQTTANAQKIFGS</sequence>
<keyword evidence="1" id="KW-0479">Metal-binding</keyword>
<dbReference type="Gene3D" id="3.20.20.140">
    <property type="entry name" value="Metal-dependent hydrolases"/>
    <property type="match status" value="1"/>
</dbReference>
<dbReference type="InterPro" id="IPR015991">
    <property type="entry name" value="TatD/YcfH-like"/>
</dbReference>
<dbReference type="InterPro" id="IPR001130">
    <property type="entry name" value="TatD-like"/>
</dbReference>
<dbReference type="GO" id="GO:0016787">
    <property type="term" value="F:hydrolase activity"/>
    <property type="evidence" value="ECO:0007669"/>
    <property type="project" value="UniProtKB-KW"/>
</dbReference>
<protein>
    <submittedName>
        <fullName evidence="2">TatD family hydrolase</fullName>
    </submittedName>
</protein>
<keyword evidence="3" id="KW-1185">Reference proteome</keyword>
<evidence type="ECO:0000313" key="2">
    <source>
        <dbReference type="EMBL" id="NCI48989.1"/>
    </source>
</evidence>
<keyword evidence="2" id="KW-0378">Hydrolase</keyword>
<dbReference type="SUPFAM" id="SSF51556">
    <property type="entry name" value="Metallo-dependent hydrolases"/>
    <property type="match status" value="1"/>
</dbReference>
<dbReference type="EMBL" id="JAACJS010000002">
    <property type="protein sequence ID" value="NCI48989.1"/>
    <property type="molecule type" value="Genomic_DNA"/>
</dbReference>
<organism evidence="2 3">
    <name type="scientific">Sediminibacterium roseum</name>
    <dbReference type="NCBI Taxonomy" id="1978412"/>
    <lineage>
        <taxon>Bacteria</taxon>
        <taxon>Pseudomonadati</taxon>
        <taxon>Bacteroidota</taxon>
        <taxon>Chitinophagia</taxon>
        <taxon>Chitinophagales</taxon>
        <taxon>Chitinophagaceae</taxon>
        <taxon>Sediminibacterium</taxon>
    </lineage>
</organism>
<dbReference type="InterPro" id="IPR032466">
    <property type="entry name" value="Metal_Hydrolase"/>
</dbReference>
<evidence type="ECO:0000313" key="3">
    <source>
        <dbReference type="Proteomes" id="UP000753802"/>
    </source>
</evidence>
<dbReference type="PANTHER" id="PTHR46124">
    <property type="entry name" value="D-AMINOACYL-TRNA DEACYLASE"/>
    <property type="match status" value="1"/>
</dbReference>
<dbReference type="CDD" id="cd01310">
    <property type="entry name" value="TatD_DNAse"/>
    <property type="match status" value="1"/>
</dbReference>
<dbReference type="RefSeq" id="WP_161817290.1">
    <property type="nucleotide sequence ID" value="NZ_JAACJS010000002.1"/>
</dbReference>
<evidence type="ECO:0000256" key="1">
    <source>
        <dbReference type="ARBA" id="ARBA00022723"/>
    </source>
</evidence>
<dbReference type="PIRSF" id="PIRSF005902">
    <property type="entry name" value="DNase_TatD"/>
    <property type="match status" value="1"/>
</dbReference>
<dbReference type="Pfam" id="PF01026">
    <property type="entry name" value="TatD_DNase"/>
    <property type="match status" value="1"/>
</dbReference>
<accession>A0ABW9ZPH4</accession>